<evidence type="ECO:0000313" key="2">
    <source>
        <dbReference type="Proteomes" id="UP000460412"/>
    </source>
</evidence>
<dbReference type="Proteomes" id="UP000460412">
    <property type="component" value="Unassembled WGS sequence"/>
</dbReference>
<reference evidence="1 2" key="1">
    <citation type="submission" date="2019-12" db="EMBL/GenBank/DDBJ databases">
        <title>Sporaefaciens musculi gen. nov., sp. nov., a novel bacterium isolated from the caecum of an obese mouse.</title>
        <authorList>
            <person name="Rasmussen T.S."/>
            <person name="Streidl T."/>
            <person name="Hitch T.C.A."/>
            <person name="Wortmann E."/>
            <person name="Deptula P."/>
            <person name="Hansen M."/>
            <person name="Nielsen D.S."/>
            <person name="Clavel T."/>
            <person name="Vogensen F.K."/>
        </authorList>
    </citation>
    <scope>NUCLEOTIDE SEQUENCE [LARGE SCALE GENOMIC DNA]</scope>
    <source>
        <strain evidence="1 2">WCA-9-b2</strain>
    </source>
</reference>
<comment type="caution">
    <text evidence="1">The sequence shown here is derived from an EMBL/GenBank/DDBJ whole genome shotgun (WGS) entry which is preliminary data.</text>
</comment>
<accession>A0A7X3MID8</accession>
<gene>
    <name evidence="1" type="ORF">GN277_16520</name>
</gene>
<dbReference type="Pfam" id="PF14305">
    <property type="entry name" value="ATPgrasp_TupA"/>
    <property type="match status" value="1"/>
</dbReference>
<evidence type="ECO:0008006" key="3">
    <source>
        <dbReference type="Google" id="ProtNLM"/>
    </source>
</evidence>
<dbReference type="EMBL" id="WUQX01000001">
    <property type="protein sequence ID" value="MXP76927.1"/>
    <property type="molecule type" value="Genomic_DNA"/>
</dbReference>
<proteinExistence type="predicted"/>
<protein>
    <recommendedName>
        <fullName evidence="3">TupA-like ATPgrasp</fullName>
    </recommendedName>
</protein>
<keyword evidence="2" id="KW-1185">Reference proteome</keyword>
<sequence>MMSEDKKTFDIKQAEMKINQHLSQNYYYYWREWPYKNVAPKIMIEEYMTDFRDGEFDDYKFMCFSGVADNVMVCTGRREGNTKFRFFDKDWNFKRYNISGLNEPEGYTMDKPECIDRMFEIAESLAQDFPCVRVDLYYANHKIYFGELTFFPQAGYDSQLLDSTDEIWGDKIVLRKV</sequence>
<dbReference type="AlphaFoldDB" id="A0A7X3MID8"/>
<dbReference type="RefSeq" id="WP_159751970.1">
    <property type="nucleotide sequence ID" value="NZ_WUQX01000001.1"/>
</dbReference>
<organism evidence="1 2">
    <name type="scientific">Sporofaciens musculi</name>
    <dbReference type="NCBI Taxonomy" id="2681861"/>
    <lineage>
        <taxon>Bacteria</taxon>
        <taxon>Bacillati</taxon>
        <taxon>Bacillota</taxon>
        <taxon>Clostridia</taxon>
        <taxon>Lachnospirales</taxon>
        <taxon>Lachnospiraceae</taxon>
        <taxon>Sporofaciens</taxon>
    </lineage>
</organism>
<dbReference type="InterPro" id="IPR029465">
    <property type="entry name" value="ATPgrasp_TupA"/>
</dbReference>
<name>A0A7X3MID8_9FIRM</name>
<evidence type="ECO:0000313" key="1">
    <source>
        <dbReference type="EMBL" id="MXP76927.1"/>
    </source>
</evidence>